<dbReference type="CDD" id="cd03220">
    <property type="entry name" value="ABC_KpsT_Wzt"/>
    <property type="match status" value="1"/>
</dbReference>
<dbReference type="OrthoDB" id="9785229at2"/>
<dbReference type="PROSITE" id="PS50893">
    <property type="entry name" value="ABC_TRANSPORTER_2"/>
    <property type="match status" value="1"/>
</dbReference>
<accession>A0A563U8A0</accession>
<dbReference type="Pfam" id="PF00005">
    <property type="entry name" value="ABC_tran"/>
    <property type="match status" value="1"/>
</dbReference>
<proteinExistence type="inferred from homology"/>
<evidence type="ECO:0000313" key="7">
    <source>
        <dbReference type="Proteomes" id="UP000320042"/>
    </source>
</evidence>
<dbReference type="PANTHER" id="PTHR46743">
    <property type="entry name" value="TEICHOIC ACIDS EXPORT ATP-BINDING PROTEIN TAGH"/>
    <property type="match status" value="1"/>
</dbReference>
<dbReference type="GO" id="GO:0005524">
    <property type="term" value="F:ATP binding"/>
    <property type="evidence" value="ECO:0007669"/>
    <property type="project" value="UniProtKB-KW"/>
</dbReference>
<sequence>MSNNIAIKAEHLSKAYQLGDFSTGTLGRDIERRWALMRGKEDPFLKIGEANDRAVKGASDIVWSLSDLNFEINKGDAVGIIGRNGAGKSTLLKILSRVTTPTTGSIKVNGRIASLLEVGTGFHPDLTGRENIYLNGAILGMRKAEITRKFDEIVDFAGVERYVDTPVKRYSSGMYVRLAFAVAAHLESEILIVDEVLAVGDADFQRKCLGKMNEVSKGEGRTVLFVSHNMAAISTLCNKCILLKNGSLQDLDFTHKIIDKYITSGKENEAEILKDNINVSKESPYAAFYALRLKSANRGITSSFGINEDIIVEIEYDILVDGCMVSPSIHLLDTLDTYVLATFNAPSATTEIDDFYGKPLNKGRYKSVVVIPGNFLNDNNYIISAFLVPENFADLAVAEKVLMFNVTETGDMRKEFTGKWVGLVRPRLFWKTQLISTD</sequence>
<dbReference type="RefSeq" id="WP_146382531.1">
    <property type="nucleotide sequence ID" value="NZ_VOEJ01000006.1"/>
</dbReference>
<dbReference type="SMART" id="SM00382">
    <property type="entry name" value="AAA"/>
    <property type="match status" value="1"/>
</dbReference>
<dbReference type="Proteomes" id="UP000320042">
    <property type="component" value="Unassembled WGS sequence"/>
</dbReference>
<feature type="domain" description="ABC transporter" evidence="5">
    <location>
        <begin position="45"/>
        <end position="270"/>
    </location>
</feature>
<dbReference type="InterPro" id="IPR015860">
    <property type="entry name" value="ABC_transpr_TagH-like"/>
</dbReference>
<dbReference type="InterPro" id="IPR003439">
    <property type="entry name" value="ABC_transporter-like_ATP-bd"/>
</dbReference>
<evidence type="ECO:0000256" key="4">
    <source>
        <dbReference type="ARBA" id="ARBA00022840"/>
    </source>
</evidence>
<gene>
    <name evidence="6" type="ORF">FPZ43_13930</name>
</gene>
<dbReference type="Gene3D" id="3.40.50.300">
    <property type="entry name" value="P-loop containing nucleotide triphosphate hydrolases"/>
    <property type="match status" value="1"/>
</dbReference>
<dbReference type="SUPFAM" id="SSF52540">
    <property type="entry name" value="P-loop containing nucleoside triphosphate hydrolases"/>
    <property type="match status" value="1"/>
</dbReference>
<dbReference type="GO" id="GO:0140359">
    <property type="term" value="F:ABC-type transporter activity"/>
    <property type="evidence" value="ECO:0007669"/>
    <property type="project" value="InterPro"/>
</dbReference>
<evidence type="ECO:0000256" key="3">
    <source>
        <dbReference type="ARBA" id="ARBA00022741"/>
    </source>
</evidence>
<dbReference type="AlphaFoldDB" id="A0A563U8A0"/>
<dbReference type="GO" id="GO:0016887">
    <property type="term" value="F:ATP hydrolysis activity"/>
    <property type="evidence" value="ECO:0007669"/>
    <property type="project" value="InterPro"/>
</dbReference>
<dbReference type="PANTHER" id="PTHR46743:SF2">
    <property type="entry name" value="TEICHOIC ACIDS EXPORT ATP-BINDING PROTEIN TAGH"/>
    <property type="match status" value="1"/>
</dbReference>
<name>A0A563U8A0_9SPHI</name>
<dbReference type="InterPro" id="IPR050683">
    <property type="entry name" value="Bact_Polysacc_Export_ATP-bd"/>
</dbReference>
<keyword evidence="2" id="KW-0813">Transport</keyword>
<keyword evidence="3" id="KW-0547">Nucleotide-binding</keyword>
<evidence type="ECO:0000313" key="6">
    <source>
        <dbReference type="EMBL" id="TWR27565.1"/>
    </source>
</evidence>
<dbReference type="InterPro" id="IPR027417">
    <property type="entry name" value="P-loop_NTPase"/>
</dbReference>
<keyword evidence="7" id="KW-1185">Reference proteome</keyword>
<comment type="similarity">
    <text evidence="1">Belongs to the ABC transporter superfamily.</text>
</comment>
<organism evidence="6 7">
    <name type="scientific">Mucilaginibacter pallidiroseus</name>
    <dbReference type="NCBI Taxonomy" id="2599295"/>
    <lineage>
        <taxon>Bacteria</taxon>
        <taxon>Pseudomonadati</taxon>
        <taxon>Bacteroidota</taxon>
        <taxon>Sphingobacteriia</taxon>
        <taxon>Sphingobacteriales</taxon>
        <taxon>Sphingobacteriaceae</taxon>
        <taxon>Mucilaginibacter</taxon>
    </lineage>
</organism>
<dbReference type="InterPro" id="IPR003593">
    <property type="entry name" value="AAA+_ATPase"/>
</dbReference>
<protein>
    <submittedName>
        <fullName evidence="6">ATP-binding cassette domain-containing protein</fullName>
    </submittedName>
</protein>
<keyword evidence="4 6" id="KW-0067">ATP-binding</keyword>
<dbReference type="GO" id="GO:0016020">
    <property type="term" value="C:membrane"/>
    <property type="evidence" value="ECO:0007669"/>
    <property type="project" value="InterPro"/>
</dbReference>
<evidence type="ECO:0000259" key="5">
    <source>
        <dbReference type="PROSITE" id="PS50893"/>
    </source>
</evidence>
<evidence type="ECO:0000256" key="2">
    <source>
        <dbReference type="ARBA" id="ARBA00022448"/>
    </source>
</evidence>
<comment type="caution">
    <text evidence="6">The sequence shown here is derived from an EMBL/GenBank/DDBJ whole genome shotgun (WGS) entry which is preliminary data.</text>
</comment>
<reference evidence="6 7" key="1">
    <citation type="submission" date="2019-07" db="EMBL/GenBank/DDBJ databases">
        <authorList>
            <person name="Kim J."/>
        </authorList>
    </citation>
    <scope>NUCLEOTIDE SEQUENCE [LARGE SCALE GENOMIC DNA]</scope>
    <source>
        <strain evidence="7">dk17</strain>
    </source>
</reference>
<dbReference type="EMBL" id="VOEJ01000006">
    <property type="protein sequence ID" value="TWR27565.1"/>
    <property type="molecule type" value="Genomic_DNA"/>
</dbReference>
<evidence type="ECO:0000256" key="1">
    <source>
        <dbReference type="ARBA" id="ARBA00005417"/>
    </source>
</evidence>